<name>A0A2H0XCU9_UNCKA</name>
<comment type="caution">
    <text evidence="1">The sequence shown here is derived from an EMBL/GenBank/DDBJ whole genome shotgun (WGS) entry which is preliminary data.</text>
</comment>
<gene>
    <name evidence="1" type="ORF">COT51_00030</name>
</gene>
<evidence type="ECO:0000313" key="1">
    <source>
        <dbReference type="EMBL" id="PIS21948.1"/>
    </source>
</evidence>
<dbReference type="EMBL" id="PEYV01000001">
    <property type="protein sequence ID" value="PIS21948.1"/>
    <property type="molecule type" value="Genomic_DNA"/>
</dbReference>
<dbReference type="Proteomes" id="UP000231098">
    <property type="component" value="Unassembled WGS sequence"/>
</dbReference>
<sequence>MGGQFHADAEEVLTSKYGSVSKNIWGGGYSIKRKVFETNALLNIKPGINESSEILDSNKRNDFLNLVKEKLSEIETLI</sequence>
<organism evidence="1 2">
    <name type="scientific">candidate division WWE3 bacterium CG08_land_8_20_14_0_20_41_15</name>
    <dbReference type="NCBI Taxonomy" id="1975086"/>
    <lineage>
        <taxon>Bacteria</taxon>
        <taxon>Katanobacteria</taxon>
    </lineage>
</organism>
<protein>
    <submittedName>
        <fullName evidence="1">Uncharacterized protein</fullName>
    </submittedName>
</protein>
<proteinExistence type="predicted"/>
<evidence type="ECO:0000313" key="2">
    <source>
        <dbReference type="Proteomes" id="UP000231098"/>
    </source>
</evidence>
<reference evidence="2" key="1">
    <citation type="submission" date="2017-09" db="EMBL/GenBank/DDBJ databases">
        <title>Depth-based differentiation of microbial function through sediment-hosted aquifers and enrichment of novel symbionts in the deep terrestrial subsurface.</title>
        <authorList>
            <person name="Probst A.J."/>
            <person name="Ladd B."/>
            <person name="Jarett J.K."/>
            <person name="Geller-Mcgrath D.E."/>
            <person name="Sieber C.M.K."/>
            <person name="Emerson J.B."/>
            <person name="Anantharaman K."/>
            <person name="Thomas B.C."/>
            <person name="Malmstrom R."/>
            <person name="Stieglmeier M."/>
            <person name="Klingl A."/>
            <person name="Woyke T."/>
            <person name="Ryan C.M."/>
            <person name="Banfield J.F."/>
        </authorList>
    </citation>
    <scope>NUCLEOTIDE SEQUENCE [LARGE SCALE GENOMIC DNA]</scope>
</reference>
<dbReference type="AlphaFoldDB" id="A0A2H0XCU9"/>
<accession>A0A2H0XCU9</accession>